<dbReference type="InterPro" id="IPR036397">
    <property type="entry name" value="RNaseH_sf"/>
</dbReference>
<keyword evidence="4" id="KW-1185">Reference proteome</keyword>
<dbReference type="InterPro" id="IPR012337">
    <property type="entry name" value="RNaseH-like_sf"/>
</dbReference>
<dbReference type="InterPro" id="IPR002156">
    <property type="entry name" value="RNaseH_domain"/>
</dbReference>
<accession>A0A165MTS3</accession>
<dbReference type="OrthoDB" id="3253907at2759"/>
<evidence type="ECO:0000313" key="3">
    <source>
        <dbReference type="EMBL" id="KZT18765.1"/>
    </source>
</evidence>
<feature type="region of interest" description="Disordered" evidence="1">
    <location>
        <begin position="259"/>
        <end position="282"/>
    </location>
</feature>
<dbReference type="Gene3D" id="3.30.420.10">
    <property type="entry name" value="Ribonuclease H-like superfamily/Ribonuclease H"/>
    <property type="match status" value="1"/>
</dbReference>
<dbReference type="STRING" id="1314782.A0A165MTS3"/>
<dbReference type="GO" id="GO:0003676">
    <property type="term" value="F:nucleic acid binding"/>
    <property type="evidence" value="ECO:0007669"/>
    <property type="project" value="InterPro"/>
</dbReference>
<evidence type="ECO:0000313" key="4">
    <source>
        <dbReference type="Proteomes" id="UP000076761"/>
    </source>
</evidence>
<organism evidence="3 4">
    <name type="scientific">Neolentinus lepideus HHB14362 ss-1</name>
    <dbReference type="NCBI Taxonomy" id="1314782"/>
    <lineage>
        <taxon>Eukaryota</taxon>
        <taxon>Fungi</taxon>
        <taxon>Dikarya</taxon>
        <taxon>Basidiomycota</taxon>
        <taxon>Agaricomycotina</taxon>
        <taxon>Agaricomycetes</taxon>
        <taxon>Gloeophyllales</taxon>
        <taxon>Gloeophyllaceae</taxon>
        <taxon>Neolentinus</taxon>
    </lineage>
</organism>
<dbReference type="SUPFAM" id="SSF53098">
    <property type="entry name" value="Ribonuclease H-like"/>
    <property type="match status" value="1"/>
</dbReference>
<gene>
    <name evidence="3" type="ORF">NEOLEDRAFT_1079348</name>
</gene>
<name>A0A165MTS3_9AGAM</name>
<evidence type="ECO:0000259" key="2">
    <source>
        <dbReference type="PROSITE" id="PS50879"/>
    </source>
</evidence>
<protein>
    <recommendedName>
        <fullName evidence="2">RNase H type-1 domain-containing protein</fullName>
    </recommendedName>
</protein>
<dbReference type="EMBL" id="KV425662">
    <property type="protein sequence ID" value="KZT18765.1"/>
    <property type="molecule type" value="Genomic_DNA"/>
</dbReference>
<reference evidence="3 4" key="1">
    <citation type="journal article" date="2016" name="Mol. Biol. Evol.">
        <title>Comparative Genomics of Early-Diverging Mushroom-Forming Fungi Provides Insights into the Origins of Lignocellulose Decay Capabilities.</title>
        <authorList>
            <person name="Nagy L.G."/>
            <person name="Riley R."/>
            <person name="Tritt A."/>
            <person name="Adam C."/>
            <person name="Daum C."/>
            <person name="Floudas D."/>
            <person name="Sun H."/>
            <person name="Yadav J.S."/>
            <person name="Pangilinan J."/>
            <person name="Larsson K.H."/>
            <person name="Matsuura K."/>
            <person name="Barry K."/>
            <person name="Labutti K."/>
            <person name="Kuo R."/>
            <person name="Ohm R.A."/>
            <person name="Bhattacharya S.S."/>
            <person name="Shirouzu T."/>
            <person name="Yoshinaga Y."/>
            <person name="Martin F.M."/>
            <person name="Grigoriev I.V."/>
            <person name="Hibbett D.S."/>
        </authorList>
    </citation>
    <scope>NUCLEOTIDE SEQUENCE [LARGE SCALE GENOMIC DNA]</scope>
    <source>
        <strain evidence="3 4">HHB14362 ss-1</strain>
    </source>
</reference>
<proteinExistence type="predicted"/>
<dbReference type="PROSITE" id="PS50879">
    <property type="entry name" value="RNASE_H_1"/>
    <property type="match status" value="1"/>
</dbReference>
<dbReference type="AlphaFoldDB" id="A0A165MTS3"/>
<dbReference type="Proteomes" id="UP000076761">
    <property type="component" value="Unassembled WGS sequence"/>
</dbReference>
<feature type="domain" description="RNase H type-1" evidence="2">
    <location>
        <begin position="1"/>
        <end position="85"/>
    </location>
</feature>
<dbReference type="InParanoid" id="A0A165MTS3"/>
<dbReference type="Pfam" id="PF00075">
    <property type="entry name" value="RNase_H"/>
    <property type="match status" value="1"/>
</dbReference>
<evidence type="ECO:0000256" key="1">
    <source>
        <dbReference type="SAM" id="MobiDB-lite"/>
    </source>
</evidence>
<dbReference type="GO" id="GO:0004523">
    <property type="term" value="F:RNA-DNA hybrid ribonuclease activity"/>
    <property type="evidence" value="ECO:0007669"/>
    <property type="project" value="InterPro"/>
</dbReference>
<sequence>MKSLIPPFIPITFITDSRYVIDGLTLHLGTWEDQGWLGVANSRFFKAAAYQLRRRSAATSFLWVKGHSGDAGNEAADALACEGAAKDVPDIVDLDVPSTFNLCGAKLSVLTQAVAYRGIRLSKPNRAGPRTRALLNLSRMQDGINEITNTIETHSRLWLSCQSKNMRPLVPQFMFKAVQNAYKIGDFWLPIPGYETRAICPTCEDCSDNLDHILTECETPARALIWELAADLWPAAYGPFPQLTFGAIIGAGSLTAHRQTSNDDDTVSDDEHNIGDSPTRPHRGGTRLLQILVSESSYLLWVLRCERVIQNRVHSIRTITARWTNTINRRLSIDRIVAGKIRRSPKAVTQVAQTWKDTLANI</sequence>